<dbReference type="Proteomes" id="UP001519460">
    <property type="component" value="Unassembled WGS sequence"/>
</dbReference>
<dbReference type="InterPro" id="IPR050494">
    <property type="entry name" value="Ser_Thr_dual-spec_kinase"/>
</dbReference>
<feature type="region of interest" description="Disordered" evidence="7">
    <location>
        <begin position="866"/>
        <end position="910"/>
    </location>
</feature>
<feature type="region of interest" description="Disordered" evidence="7">
    <location>
        <begin position="943"/>
        <end position="967"/>
    </location>
</feature>
<dbReference type="InterPro" id="IPR000719">
    <property type="entry name" value="Prot_kinase_dom"/>
</dbReference>
<evidence type="ECO:0000256" key="1">
    <source>
        <dbReference type="ARBA" id="ARBA00022527"/>
    </source>
</evidence>
<feature type="compositionally biased region" description="Basic residues" evidence="7">
    <location>
        <begin position="872"/>
        <end position="881"/>
    </location>
</feature>
<evidence type="ECO:0000256" key="2">
    <source>
        <dbReference type="ARBA" id="ARBA00022679"/>
    </source>
</evidence>
<dbReference type="InterPro" id="IPR008271">
    <property type="entry name" value="Ser/Thr_kinase_AS"/>
</dbReference>
<evidence type="ECO:0000259" key="8">
    <source>
        <dbReference type="PROSITE" id="PS50011"/>
    </source>
</evidence>
<gene>
    <name evidence="9" type="ORF">BaRGS_00028308</name>
</gene>
<feature type="compositionally biased region" description="Polar residues" evidence="7">
    <location>
        <begin position="1085"/>
        <end position="1115"/>
    </location>
</feature>
<proteinExistence type="predicted"/>
<feature type="domain" description="Protein kinase" evidence="8">
    <location>
        <begin position="181"/>
        <end position="599"/>
    </location>
</feature>
<dbReference type="GO" id="GO:0004674">
    <property type="term" value="F:protein serine/threonine kinase activity"/>
    <property type="evidence" value="ECO:0007669"/>
    <property type="project" value="UniProtKB-KW"/>
</dbReference>
<dbReference type="Gene3D" id="1.10.510.10">
    <property type="entry name" value="Transferase(Phosphotransferase) domain 1"/>
    <property type="match status" value="1"/>
</dbReference>
<dbReference type="SMART" id="SM00220">
    <property type="entry name" value="S_TKc"/>
    <property type="match status" value="1"/>
</dbReference>
<dbReference type="GO" id="GO:0005524">
    <property type="term" value="F:ATP binding"/>
    <property type="evidence" value="ECO:0007669"/>
    <property type="project" value="UniProtKB-UniRule"/>
</dbReference>
<feature type="compositionally biased region" description="Low complexity" evidence="7">
    <location>
        <begin position="1038"/>
        <end position="1065"/>
    </location>
</feature>
<keyword evidence="4" id="KW-0418">Kinase</keyword>
<dbReference type="PROSITE" id="PS50011">
    <property type="entry name" value="PROTEIN_KINASE_DOM"/>
    <property type="match status" value="1"/>
</dbReference>
<keyword evidence="5 6" id="KW-0067">ATP-binding</keyword>
<feature type="compositionally biased region" description="Low complexity" evidence="7">
    <location>
        <begin position="139"/>
        <end position="162"/>
    </location>
</feature>
<dbReference type="Gene3D" id="3.30.200.20">
    <property type="entry name" value="Phosphorylase Kinase, domain 1"/>
    <property type="match status" value="1"/>
</dbReference>
<dbReference type="Pfam" id="PF00069">
    <property type="entry name" value="Pkinase"/>
    <property type="match status" value="2"/>
</dbReference>
<dbReference type="SUPFAM" id="SSF56112">
    <property type="entry name" value="Protein kinase-like (PK-like)"/>
    <property type="match status" value="1"/>
</dbReference>
<evidence type="ECO:0000256" key="3">
    <source>
        <dbReference type="ARBA" id="ARBA00022741"/>
    </source>
</evidence>
<feature type="compositionally biased region" description="Polar residues" evidence="7">
    <location>
        <begin position="947"/>
        <end position="956"/>
    </location>
</feature>
<dbReference type="PANTHER" id="PTHR24058:SF17">
    <property type="entry name" value="HOMEODOMAIN INTERACTING PROTEIN KINASE, ISOFORM D"/>
    <property type="match status" value="1"/>
</dbReference>
<dbReference type="InterPro" id="IPR017441">
    <property type="entry name" value="Protein_kinase_ATP_BS"/>
</dbReference>
<dbReference type="PANTHER" id="PTHR24058">
    <property type="entry name" value="DUAL SPECIFICITY PROTEIN KINASE"/>
    <property type="match status" value="1"/>
</dbReference>
<dbReference type="FunFam" id="3.30.200.20:FF:000022">
    <property type="entry name" value="Homeodomain-interacting protein kinase 2 isoform 1"/>
    <property type="match status" value="1"/>
</dbReference>
<feature type="non-terminal residue" evidence="9">
    <location>
        <position position="1"/>
    </location>
</feature>
<evidence type="ECO:0000313" key="9">
    <source>
        <dbReference type="EMBL" id="KAK7480389.1"/>
    </source>
</evidence>
<accession>A0ABD0K077</accession>
<sequence>DSPPLLMQEAPQNYATVSAFSNFKKIKLEAGSLKQHVVQGRAASPFPLQDHFVGSQHSVHSRAHNGNEFEGLRHQTFNNHSSTAASLASQKVLGTSTSSHQRVGGIKRKIDELNVSAPMQLTEPHAISSEDECATKTTATATANTTATTTTSKNPTTSSSNNEGDYQLVQHEVLYSMTNAYEVLEFLGRGTFGQVCKCWKKGTSEIVAIKILKNHPSYARQGQIEVSILSRLSQENADEFNFVRAYECFQHKNHTCLVFEMLEQNLYDFLKQNKFQPLPLKYIRPITQQVLTALCKLKVLGLIHADLKPENIMLVDPVRFPYRVKVIDFGSASHTSKAMCSTYLQSRYYSSPVFCLYPRHRWETAGSPVKGISGRREGAVKWVRRVPGWGMNGSSVGFGAHAKPIPALTSTVLKGWLHQLAEKRLTMERVFPRAPLQRGAPEILLGLPFCEAIDMWSLGCVIAELFLGWPLYPGSSEFDQIRYISQTQGLPAEQMLNNATKTTRFFVRDNSDSSYPFWRLKLPEEHEAETKIKSKEARKYIFNCLEDIGQINVPTDLEGSELLAEKVDRREFIDLLKRMLTLDQERRIKPVIALQHSFISLTHLLTDYPHCKITQQSVTAMETCRRPPSGIYDINQNSTSVMHNMVPSSNGSLTLTFSNNQINNHINALHSQYSLQSGTYLSYQPQQPIAPSVAAQRQSAQFPCSADPFRQSLCVPSLVVPAPLPSLSSPARPSAVSMVTQAPQIQLQPQLISQQTVSSQHLTPVTMIDNGRPVFMTNAHVNSWPSSRQVLMGSWQHLPGLSTQRSVPQTLVPDALASATADSWRQSIMVGEAFNQSPAVLPLNSSSQQWNLSMVPSTYPLPSHYAAAASHSSKRHTKQSRPSKETTSTQLSPVKKRVKESTPPQSELVGSEETLHLGADWIHSGLSLDGAGRSGETRHTIVIRDSPSPSHSVITISSDSEDESDRRGLLRNEEARGDHGYMTSSISDSHIAAAGAGDGFDSVRCRRSTSYVLVGNVVQDEADARGPHDKHYITVADTSSETSSNSSNSSTYGLSSSSSSSSNCSGRKKVTFTPVKHEIGGEQIPNPQSSCHHSHLTQPQQQRYYGNETSSSSAASHLPHTSMGQESTPRSSKHREQAKVAPYIPKSELSVSHHTPHHPHPHPSIDRIKLMRSPRSDMKLPQMDVSTVKSATGGSPKVAHLPSAEISSAVAQGKLAYVSPTVRALPSSASSKVAVAAHTHAGASASRLRPAPANLNISRGVGAAGGMGQLSPVQASVQLGQPVLLNPPSQVEVRSDYRGAATLQGSPIHHYIVPAHQQHQMAALTAATAASVGQYGPFSPTVAPPPAHQSPRHVQYTAHPLPAHMHPVLHTSSIPTFPSGQIHPHYAGGASYLNSTAPAPAGVYATYQISPIKARPYQYFA</sequence>
<evidence type="ECO:0000256" key="5">
    <source>
        <dbReference type="ARBA" id="ARBA00022840"/>
    </source>
</evidence>
<feature type="binding site" evidence="6">
    <location>
        <position position="210"/>
    </location>
    <ligand>
        <name>ATP</name>
        <dbReference type="ChEBI" id="CHEBI:30616"/>
    </ligand>
</feature>
<keyword evidence="1" id="KW-0723">Serine/threonine-protein kinase</keyword>
<feature type="region of interest" description="Disordered" evidence="7">
    <location>
        <begin position="1035"/>
        <end position="1139"/>
    </location>
</feature>
<organism evidence="9 10">
    <name type="scientific">Batillaria attramentaria</name>
    <dbReference type="NCBI Taxonomy" id="370345"/>
    <lineage>
        <taxon>Eukaryota</taxon>
        <taxon>Metazoa</taxon>
        <taxon>Spiralia</taxon>
        <taxon>Lophotrochozoa</taxon>
        <taxon>Mollusca</taxon>
        <taxon>Gastropoda</taxon>
        <taxon>Caenogastropoda</taxon>
        <taxon>Sorbeoconcha</taxon>
        <taxon>Cerithioidea</taxon>
        <taxon>Batillariidae</taxon>
        <taxon>Batillaria</taxon>
    </lineage>
</organism>
<evidence type="ECO:0000313" key="10">
    <source>
        <dbReference type="Proteomes" id="UP001519460"/>
    </source>
</evidence>
<comment type="caution">
    <text evidence="9">The sequence shown here is derived from an EMBL/GenBank/DDBJ whole genome shotgun (WGS) entry which is preliminary data.</text>
</comment>
<name>A0ABD0K077_9CAEN</name>
<evidence type="ECO:0000256" key="6">
    <source>
        <dbReference type="PROSITE-ProRule" id="PRU10141"/>
    </source>
</evidence>
<evidence type="ECO:0000256" key="4">
    <source>
        <dbReference type="ARBA" id="ARBA00022777"/>
    </source>
</evidence>
<keyword evidence="3 6" id="KW-0547">Nucleotide-binding</keyword>
<evidence type="ECO:0000256" key="7">
    <source>
        <dbReference type="SAM" id="MobiDB-lite"/>
    </source>
</evidence>
<dbReference type="InterPro" id="IPR011009">
    <property type="entry name" value="Kinase-like_dom_sf"/>
</dbReference>
<reference evidence="9 10" key="1">
    <citation type="journal article" date="2023" name="Sci. Data">
        <title>Genome assembly of the Korean intertidal mud-creeper Batillaria attramentaria.</title>
        <authorList>
            <person name="Patra A.K."/>
            <person name="Ho P.T."/>
            <person name="Jun S."/>
            <person name="Lee S.J."/>
            <person name="Kim Y."/>
            <person name="Won Y.J."/>
        </authorList>
    </citation>
    <scope>NUCLEOTIDE SEQUENCE [LARGE SCALE GENOMIC DNA]</scope>
    <source>
        <strain evidence="9">Wonlab-2016</strain>
    </source>
</reference>
<keyword evidence="2" id="KW-0808">Transferase</keyword>
<dbReference type="EMBL" id="JACVVK020000282">
    <property type="protein sequence ID" value="KAK7480389.1"/>
    <property type="molecule type" value="Genomic_DNA"/>
</dbReference>
<dbReference type="CDD" id="cd14211">
    <property type="entry name" value="STKc_HIPK"/>
    <property type="match status" value="1"/>
</dbReference>
<dbReference type="PROSITE" id="PS00108">
    <property type="entry name" value="PROTEIN_KINASE_ST"/>
    <property type="match status" value="1"/>
</dbReference>
<keyword evidence="10" id="KW-1185">Reference proteome</keyword>
<feature type="region of interest" description="Disordered" evidence="7">
    <location>
        <begin position="139"/>
        <end position="164"/>
    </location>
</feature>
<protein>
    <recommendedName>
        <fullName evidence="8">Protein kinase domain-containing protein</fullName>
    </recommendedName>
</protein>
<dbReference type="PROSITE" id="PS00107">
    <property type="entry name" value="PROTEIN_KINASE_ATP"/>
    <property type="match status" value="1"/>
</dbReference>